<accession>A0A558B474</accession>
<sequence>MAVLVLLLRRSRWFPGAEALVAEARAEMPQKNDLCGAFAALVSVRAYGIPVLDQDEAAVAAGVRLAADPAAGLPPGEKGRDDYRVALPRAGEAAEAGASAGGVARAVEILSSGRLKAVPASGDWKVPGLHRLLQGCHELPWVALVANVDTGEFGAHDTPERALTDYLEGGLPPMWNSRWHTGHFVLLAGTLHGPGGTLVSVVDTYPGLGDRGVHFQPLGRLAEALRRERLSTPGGLLLVVREADEPAAAELVTAAGLSVAYWP</sequence>
<dbReference type="Proteomes" id="UP000320011">
    <property type="component" value="Unassembled WGS sequence"/>
</dbReference>
<evidence type="ECO:0000313" key="1">
    <source>
        <dbReference type="EMBL" id="TVT31315.1"/>
    </source>
</evidence>
<name>A0A558B474_9PSEU</name>
<protein>
    <recommendedName>
        <fullName evidence="3">Peptidase C39-like domain-containing protein</fullName>
    </recommendedName>
</protein>
<dbReference type="InterPro" id="IPR049252">
    <property type="entry name" value="DUF6885"/>
</dbReference>
<evidence type="ECO:0008006" key="3">
    <source>
        <dbReference type="Google" id="ProtNLM"/>
    </source>
</evidence>
<proteinExistence type="predicted"/>
<evidence type="ECO:0000313" key="2">
    <source>
        <dbReference type="Proteomes" id="UP000320011"/>
    </source>
</evidence>
<dbReference type="OrthoDB" id="3618129at2"/>
<dbReference type="EMBL" id="VJWX01000393">
    <property type="protein sequence ID" value="TVT31315.1"/>
    <property type="molecule type" value="Genomic_DNA"/>
</dbReference>
<organism evidence="1 2">
    <name type="scientific">Amycolatopsis rhizosphaerae</name>
    <dbReference type="NCBI Taxonomy" id="2053003"/>
    <lineage>
        <taxon>Bacteria</taxon>
        <taxon>Bacillati</taxon>
        <taxon>Actinomycetota</taxon>
        <taxon>Actinomycetes</taxon>
        <taxon>Pseudonocardiales</taxon>
        <taxon>Pseudonocardiaceae</taxon>
        <taxon>Amycolatopsis</taxon>
    </lineage>
</organism>
<reference evidence="1 2" key="2">
    <citation type="submission" date="2019-08" db="EMBL/GenBank/DDBJ databases">
        <title>Amycolatopsis acidicola sp. nov., isolated from peat swamp forest soil.</title>
        <authorList>
            <person name="Srisuk N."/>
        </authorList>
    </citation>
    <scope>NUCLEOTIDE SEQUENCE [LARGE SCALE GENOMIC DNA]</scope>
    <source>
        <strain evidence="1 2">TBRC 6029</strain>
    </source>
</reference>
<keyword evidence="2" id="KW-1185">Reference proteome</keyword>
<comment type="caution">
    <text evidence="1">The sequence shown here is derived from an EMBL/GenBank/DDBJ whole genome shotgun (WGS) entry which is preliminary data.</text>
</comment>
<dbReference type="AlphaFoldDB" id="A0A558B474"/>
<gene>
    <name evidence="1" type="ORF">FNH05_28425</name>
</gene>
<dbReference type="Pfam" id="PF21819">
    <property type="entry name" value="DUF6885"/>
    <property type="match status" value="1"/>
</dbReference>
<reference evidence="1 2" key="1">
    <citation type="submission" date="2019-07" db="EMBL/GenBank/DDBJ databases">
        <authorList>
            <person name="Duangmal K."/>
            <person name="Teo W.F.A."/>
        </authorList>
    </citation>
    <scope>NUCLEOTIDE SEQUENCE [LARGE SCALE GENOMIC DNA]</scope>
    <source>
        <strain evidence="1 2">TBRC 6029</strain>
    </source>
</reference>